<dbReference type="EMBL" id="OZ034819">
    <property type="protein sequence ID" value="CAL1393822.1"/>
    <property type="molecule type" value="Genomic_DNA"/>
</dbReference>
<dbReference type="GO" id="GO:0046872">
    <property type="term" value="F:metal ion binding"/>
    <property type="evidence" value="ECO:0007669"/>
    <property type="project" value="UniProtKB-KW"/>
</dbReference>
<protein>
    <submittedName>
        <fullName evidence="6">Uncharacterized protein</fullName>
    </submittedName>
</protein>
<evidence type="ECO:0000256" key="1">
    <source>
        <dbReference type="ARBA" id="ARBA00006596"/>
    </source>
</evidence>
<dbReference type="PANTHER" id="PTHR11615">
    <property type="entry name" value="NITRATE, FORMATE, IRON DEHYDROGENASE"/>
    <property type="match status" value="1"/>
</dbReference>
<dbReference type="Proteomes" id="UP001497516">
    <property type="component" value="Chromosome 6"/>
</dbReference>
<keyword evidence="4" id="KW-0408">Iron</keyword>
<comment type="similarity">
    <text evidence="1">Belongs to the NARF family.</text>
</comment>
<name>A0AAV2F6W9_9ROSI</name>
<keyword evidence="5" id="KW-0411">Iron-sulfur</keyword>
<reference evidence="6 7" key="1">
    <citation type="submission" date="2024-04" db="EMBL/GenBank/DDBJ databases">
        <authorList>
            <person name="Fracassetti M."/>
        </authorList>
    </citation>
    <scope>NUCLEOTIDE SEQUENCE [LARGE SCALE GENOMIC DNA]</scope>
</reference>
<evidence type="ECO:0000256" key="2">
    <source>
        <dbReference type="ARBA" id="ARBA00022485"/>
    </source>
</evidence>
<dbReference type="InterPro" id="IPR050340">
    <property type="entry name" value="Cytosolic_Fe-S_CAF"/>
</dbReference>
<dbReference type="GO" id="GO:0051539">
    <property type="term" value="F:4 iron, 4 sulfur cluster binding"/>
    <property type="evidence" value="ECO:0007669"/>
    <property type="project" value="UniProtKB-KW"/>
</dbReference>
<accession>A0AAV2F6W9</accession>
<evidence type="ECO:0000256" key="4">
    <source>
        <dbReference type="ARBA" id="ARBA00023004"/>
    </source>
</evidence>
<organism evidence="6 7">
    <name type="scientific">Linum trigynum</name>
    <dbReference type="NCBI Taxonomy" id="586398"/>
    <lineage>
        <taxon>Eukaryota</taxon>
        <taxon>Viridiplantae</taxon>
        <taxon>Streptophyta</taxon>
        <taxon>Embryophyta</taxon>
        <taxon>Tracheophyta</taxon>
        <taxon>Spermatophyta</taxon>
        <taxon>Magnoliopsida</taxon>
        <taxon>eudicotyledons</taxon>
        <taxon>Gunneridae</taxon>
        <taxon>Pentapetalae</taxon>
        <taxon>rosids</taxon>
        <taxon>fabids</taxon>
        <taxon>Malpighiales</taxon>
        <taxon>Linaceae</taxon>
        <taxon>Linum</taxon>
    </lineage>
</organism>
<keyword evidence="3" id="KW-0479">Metal-binding</keyword>
<dbReference type="AlphaFoldDB" id="A0AAV2F6W9"/>
<dbReference type="FunFam" id="3.30.70.20:FF:000042">
    <property type="entry name" value="Cytosolic Fe-S cluster assembly factor NAR1"/>
    <property type="match status" value="1"/>
</dbReference>
<evidence type="ECO:0000256" key="3">
    <source>
        <dbReference type="ARBA" id="ARBA00022723"/>
    </source>
</evidence>
<evidence type="ECO:0000313" key="6">
    <source>
        <dbReference type="EMBL" id="CAL1393822.1"/>
    </source>
</evidence>
<keyword evidence="2" id="KW-0004">4Fe-4S</keyword>
<evidence type="ECO:0000313" key="7">
    <source>
        <dbReference type="Proteomes" id="UP001497516"/>
    </source>
</evidence>
<proteinExistence type="inferred from homology"/>
<keyword evidence="7" id="KW-1185">Reference proteome</keyword>
<gene>
    <name evidence="6" type="ORF">LTRI10_LOCUS34366</name>
</gene>
<sequence>MVEMINIRMLVNRLIIFKFSPTLRIGDLNDFIAPSQACVVSLKGLKANSNVTKKPARPEVAVAINRQTEPVKISLKDCLACSGCITSTETVMLEKQSLDEFLSNIDKGKAIIVSLSPVQSFSCCSFRPLSTSGVQETHDIF</sequence>
<evidence type="ECO:0000256" key="5">
    <source>
        <dbReference type="ARBA" id="ARBA00023014"/>
    </source>
</evidence>